<evidence type="ECO:0000259" key="5">
    <source>
        <dbReference type="Pfam" id="PF01420"/>
    </source>
</evidence>
<dbReference type="CDD" id="cd17278">
    <property type="entry name" value="RMtype1_S_LdeBORF1052P-TRD2-CR2"/>
    <property type="match status" value="1"/>
</dbReference>
<evidence type="ECO:0000313" key="7">
    <source>
        <dbReference type="Proteomes" id="UP001500742"/>
    </source>
</evidence>
<dbReference type="Proteomes" id="UP001500742">
    <property type="component" value="Unassembled WGS sequence"/>
</dbReference>
<dbReference type="InterPro" id="IPR000055">
    <property type="entry name" value="Restrct_endonuc_typeI_TRD"/>
</dbReference>
<evidence type="ECO:0000256" key="2">
    <source>
        <dbReference type="ARBA" id="ARBA00022747"/>
    </source>
</evidence>
<reference evidence="7" key="1">
    <citation type="journal article" date="2019" name="Int. J. Syst. Evol. Microbiol.">
        <title>The Global Catalogue of Microorganisms (GCM) 10K type strain sequencing project: providing services to taxonomists for standard genome sequencing and annotation.</title>
        <authorList>
            <consortium name="The Broad Institute Genomics Platform"/>
            <consortium name="The Broad Institute Genome Sequencing Center for Infectious Disease"/>
            <person name="Wu L."/>
            <person name="Ma J."/>
        </authorList>
    </citation>
    <scope>NUCLEOTIDE SEQUENCE [LARGE SCALE GENOMIC DNA]</scope>
    <source>
        <strain evidence="7">JCM 16601</strain>
    </source>
</reference>
<keyword evidence="4" id="KW-0175">Coiled coil</keyword>
<comment type="similarity">
    <text evidence="1">Belongs to the type-I restriction system S methylase family.</text>
</comment>
<feature type="domain" description="Type I restriction modification DNA specificity" evidence="5">
    <location>
        <begin position="214"/>
        <end position="398"/>
    </location>
</feature>
<evidence type="ECO:0000256" key="1">
    <source>
        <dbReference type="ARBA" id="ARBA00010923"/>
    </source>
</evidence>
<gene>
    <name evidence="6" type="ORF">GCM10022210_31220</name>
</gene>
<dbReference type="InterPro" id="IPR051212">
    <property type="entry name" value="Type-I_RE_S_subunit"/>
</dbReference>
<organism evidence="6 7">
    <name type="scientific">Mucilaginibacter dorajii</name>
    <dbReference type="NCBI Taxonomy" id="692994"/>
    <lineage>
        <taxon>Bacteria</taxon>
        <taxon>Pseudomonadati</taxon>
        <taxon>Bacteroidota</taxon>
        <taxon>Sphingobacteriia</taxon>
        <taxon>Sphingobacteriales</taxon>
        <taxon>Sphingobacteriaceae</taxon>
        <taxon>Mucilaginibacter</taxon>
    </lineage>
</organism>
<dbReference type="PANTHER" id="PTHR43140">
    <property type="entry name" value="TYPE-1 RESTRICTION ENZYME ECOKI SPECIFICITY PROTEIN"/>
    <property type="match status" value="1"/>
</dbReference>
<name>A0ABP7Q8K0_9SPHI</name>
<evidence type="ECO:0000313" key="6">
    <source>
        <dbReference type="EMBL" id="GAA3978086.1"/>
    </source>
</evidence>
<dbReference type="InterPro" id="IPR044946">
    <property type="entry name" value="Restrct_endonuc_typeI_TRD_sf"/>
</dbReference>
<dbReference type="EMBL" id="BAAAZC010000023">
    <property type="protein sequence ID" value="GAA3978086.1"/>
    <property type="molecule type" value="Genomic_DNA"/>
</dbReference>
<comment type="caution">
    <text evidence="6">The sequence shown here is derived from an EMBL/GenBank/DDBJ whole genome shotgun (WGS) entry which is preliminary data.</text>
</comment>
<dbReference type="SUPFAM" id="SSF116734">
    <property type="entry name" value="DNA methylase specificity domain"/>
    <property type="match status" value="2"/>
</dbReference>
<dbReference type="PANTHER" id="PTHR43140:SF1">
    <property type="entry name" value="TYPE I RESTRICTION ENZYME ECOKI SPECIFICITY SUBUNIT"/>
    <property type="match status" value="1"/>
</dbReference>
<feature type="coiled-coil region" evidence="4">
    <location>
        <begin position="166"/>
        <end position="193"/>
    </location>
</feature>
<dbReference type="RefSeq" id="WP_259096393.1">
    <property type="nucleotide sequence ID" value="NZ_BAAAZC010000023.1"/>
</dbReference>
<keyword evidence="3" id="KW-0238">DNA-binding</keyword>
<dbReference type="Gene3D" id="3.90.220.20">
    <property type="entry name" value="DNA methylase specificity domains"/>
    <property type="match status" value="2"/>
</dbReference>
<feature type="domain" description="Type I restriction modification DNA specificity" evidence="5">
    <location>
        <begin position="8"/>
        <end position="179"/>
    </location>
</feature>
<evidence type="ECO:0000256" key="4">
    <source>
        <dbReference type="SAM" id="Coils"/>
    </source>
</evidence>
<proteinExistence type="inferred from homology"/>
<accession>A0ABP7Q8K0</accession>
<keyword evidence="7" id="KW-1185">Reference proteome</keyword>
<sequence length="627" mass="71554">MDKNMELPEGWIMVKLGTVCKLKNGFAFKSTDYLTDGIPVIRISDIKVGHVTTKKSVRVKAGSEYENYLINNNDILVAMSGATTGKFGIFSSNEIAYQNQRVGKFNILNTNALNNQFLLYQLHSLKRQIEKDAYGGAQPNISSTKIEEMEIVLPPIKEQYEIVQKIEELFGELDKGIENLKTAQDQLKVYRQAVLKWAFEGKLTNENVKEGELPEEWAHKELGTIASKIFDGPFGSNLKSDDYVDDGIRVIRLENIGVLEFKEEYKTFISKEKYASLDKHTVSAGDIIFSSFIIEKVRVAVLPPGIKLAINKADCFCIRVDVKNLNTNYLAYFLSTKNVYNQLIDEVHGATRPRINTKQLKSCIVPICSLDHQKQVVQEIESRLSVCDKIKETITTSLQQAEALRQSILKKAFEGKLLKVQQAAEETKVVSIVKRGSDDWQRKVLAGHIIYSFQKGGYVGRTKLQKMLYLCEQHAELDYETQYVKEAAGPLDSKFLYAFLTEGKQKNWIEETPVGHGYKYEPADAISELTKEYPKYFRPISEKIKFIIKLLKDKDTDTAELIATIYAVWNNYIIQKKELTDQLLSDEVYQWDDSKSKFSERLIASTWQWMIEEKLLPVGFGKVIVKN</sequence>
<evidence type="ECO:0000256" key="3">
    <source>
        <dbReference type="ARBA" id="ARBA00023125"/>
    </source>
</evidence>
<keyword evidence="2" id="KW-0680">Restriction system</keyword>
<dbReference type="Pfam" id="PF01420">
    <property type="entry name" value="Methylase_S"/>
    <property type="match status" value="2"/>
</dbReference>
<protein>
    <recommendedName>
        <fullName evidence="5">Type I restriction modification DNA specificity domain-containing protein</fullName>
    </recommendedName>
</protein>